<dbReference type="OrthoDB" id="659392at2"/>
<evidence type="ECO:0000313" key="2">
    <source>
        <dbReference type="EMBL" id="PTX60388.1"/>
    </source>
</evidence>
<keyword evidence="1" id="KW-0472">Membrane</keyword>
<comment type="caution">
    <text evidence="2">The sequence shown here is derived from an EMBL/GenBank/DDBJ whole genome shotgun (WGS) entry which is preliminary data.</text>
</comment>
<sequence length="183" mass="21685">MEFKDIQNTWQQQSEQTNIPDFTPTQQKLQKIRKEQRITQFILGITGIVLIAFFFYISAYKFSGTLLGMSLLIGVIIIRVWIEVKSRQTLRKINVLLSLEDFKAQLISYYENRKKLAFTTIPILLIVYNIGVGIMMYYFYQYISRGFFYYIVISYAVSFVVLFYFIRKQVLQELKTLKSLQEA</sequence>
<dbReference type="RefSeq" id="WP_108115334.1">
    <property type="nucleotide sequence ID" value="NZ_QBKT01000006.1"/>
</dbReference>
<feature type="transmembrane region" description="Helical" evidence="1">
    <location>
        <begin position="38"/>
        <end position="57"/>
    </location>
</feature>
<feature type="transmembrane region" description="Helical" evidence="1">
    <location>
        <begin position="146"/>
        <end position="166"/>
    </location>
</feature>
<evidence type="ECO:0000256" key="1">
    <source>
        <dbReference type="SAM" id="Phobius"/>
    </source>
</evidence>
<accession>A0A2T6BWC8</accession>
<organism evidence="2 3">
    <name type="scientific">Kordia periserrulae</name>
    <dbReference type="NCBI Taxonomy" id="701523"/>
    <lineage>
        <taxon>Bacteria</taxon>
        <taxon>Pseudomonadati</taxon>
        <taxon>Bacteroidota</taxon>
        <taxon>Flavobacteriia</taxon>
        <taxon>Flavobacteriales</taxon>
        <taxon>Flavobacteriaceae</taxon>
        <taxon>Kordia</taxon>
    </lineage>
</organism>
<feature type="transmembrane region" description="Helical" evidence="1">
    <location>
        <begin position="116"/>
        <end position="140"/>
    </location>
</feature>
<reference evidence="2 3" key="1">
    <citation type="submission" date="2018-04" db="EMBL/GenBank/DDBJ databases">
        <title>Genomic Encyclopedia of Archaeal and Bacterial Type Strains, Phase II (KMG-II): from individual species to whole genera.</title>
        <authorList>
            <person name="Goeker M."/>
        </authorList>
    </citation>
    <scope>NUCLEOTIDE SEQUENCE [LARGE SCALE GENOMIC DNA]</scope>
    <source>
        <strain evidence="2 3">DSM 25731</strain>
    </source>
</reference>
<evidence type="ECO:0000313" key="3">
    <source>
        <dbReference type="Proteomes" id="UP000244090"/>
    </source>
</evidence>
<proteinExistence type="predicted"/>
<keyword evidence="3" id="KW-1185">Reference proteome</keyword>
<name>A0A2T6BWC8_9FLAO</name>
<keyword evidence="1" id="KW-1133">Transmembrane helix</keyword>
<dbReference type="Proteomes" id="UP000244090">
    <property type="component" value="Unassembled WGS sequence"/>
</dbReference>
<dbReference type="AlphaFoldDB" id="A0A2T6BWC8"/>
<feature type="transmembrane region" description="Helical" evidence="1">
    <location>
        <begin position="63"/>
        <end position="82"/>
    </location>
</feature>
<gene>
    <name evidence="2" type="ORF">C8N46_10632</name>
</gene>
<protein>
    <submittedName>
        <fullName evidence="2">Uncharacterized protein</fullName>
    </submittedName>
</protein>
<keyword evidence="1" id="KW-0812">Transmembrane</keyword>
<dbReference type="EMBL" id="QBKT01000006">
    <property type="protein sequence ID" value="PTX60388.1"/>
    <property type="molecule type" value="Genomic_DNA"/>
</dbReference>